<dbReference type="InterPro" id="IPR001969">
    <property type="entry name" value="Aspartic_peptidase_AS"/>
</dbReference>
<evidence type="ECO:0000259" key="2">
    <source>
        <dbReference type="Pfam" id="PF00077"/>
    </source>
</evidence>
<dbReference type="SUPFAM" id="SSF50630">
    <property type="entry name" value="Acid proteases"/>
    <property type="match status" value="1"/>
</dbReference>
<organism evidence="3 4">
    <name type="scientific">Candidatus Magnetoglobus multicellularis str. Araruama</name>
    <dbReference type="NCBI Taxonomy" id="890399"/>
    <lineage>
        <taxon>Bacteria</taxon>
        <taxon>Pseudomonadati</taxon>
        <taxon>Thermodesulfobacteriota</taxon>
        <taxon>Desulfobacteria</taxon>
        <taxon>Desulfobacterales</taxon>
        <taxon>Desulfobacteraceae</taxon>
        <taxon>Candidatus Magnetoglobus</taxon>
    </lineage>
</organism>
<accession>A0A1V1P2C6</accession>
<dbReference type="InterPro" id="IPR021109">
    <property type="entry name" value="Peptidase_aspartic_dom_sf"/>
</dbReference>
<dbReference type="GO" id="GO:0006508">
    <property type="term" value="P:proteolysis"/>
    <property type="evidence" value="ECO:0007669"/>
    <property type="project" value="InterPro"/>
</dbReference>
<evidence type="ECO:0000313" key="3">
    <source>
        <dbReference type="EMBL" id="ETR68958.1"/>
    </source>
</evidence>
<dbReference type="EMBL" id="ATBP01000784">
    <property type="protein sequence ID" value="ETR68958.1"/>
    <property type="molecule type" value="Genomic_DNA"/>
</dbReference>
<sequence length="128" mass="14291">MKFQWKHGLIWISLTLGYDGQEYTIDNCIVDTGSASTAVDINIVPFNYQKPAIIKMLFGIGGGEQEVVSQEVDSLKLGQETFKNINIEFGDLAVDFGINGFIGTDLLSQFLLSIDFIKQEIMFSKQTE</sequence>
<proteinExistence type="predicted"/>
<protein>
    <recommendedName>
        <fullName evidence="2">Retropepsins domain-containing protein</fullName>
    </recommendedName>
</protein>
<dbReference type="Gene3D" id="2.40.70.10">
    <property type="entry name" value="Acid Proteases"/>
    <property type="match status" value="1"/>
</dbReference>
<comment type="caution">
    <text evidence="3">The sequence shown here is derived from an EMBL/GenBank/DDBJ whole genome shotgun (WGS) entry which is preliminary data.</text>
</comment>
<dbReference type="Proteomes" id="UP000189670">
    <property type="component" value="Unassembled WGS sequence"/>
</dbReference>
<dbReference type="InterPro" id="IPR018061">
    <property type="entry name" value="Retropepsins"/>
</dbReference>
<name>A0A1V1P2C6_9BACT</name>
<feature type="domain" description="Retropepsins" evidence="2">
    <location>
        <begin position="27"/>
        <end position="110"/>
    </location>
</feature>
<gene>
    <name evidence="3" type="ORF">OMM_10019</name>
</gene>
<dbReference type="PROSITE" id="PS00141">
    <property type="entry name" value="ASP_PROTEASE"/>
    <property type="match status" value="1"/>
</dbReference>
<dbReference type="GO" id="GO:0004190">
    <property type="term" value="F:aspartic-type endopeptidase activity"/>
    <property type="evidence" value="ECO:0007669"/>
    <property type="project" value="InterPro"/>
</dbReference>
<evidence type="ECO:0000256" key="1">
    <source>
        <dbReference type="ARBA" id="ARBA00022801"/>
    </source>
</evidence>
<dbReference type="AlphaFoldDB" id="A0A1V1P2C6"/>
<evidence type="ECO:0000313" key="4">
    <source>
        <dbReference type="Proteomes" id="UP000189670"/>
    </source>
</evidence>
<reference evidence="4" key="1">
    <citation type="submission" date="2012-11" db="EMBL/GenBank/DDBJ databases">
        <authorList>
            <person name="Lucero-Rivera Y.E."/>
            <person name="Tovar-Ramirez D."/>
        </authorList>
    </citation>
    <scope>NUCLEOTIDE SEQUENCE [LARGE SCALE GENOMIC DNA]</scope>
    <source>
        <strain evidence="4">Araruama</strain>
    </source>
</reference>
<keyword evidence="1" id="KW-0378">Hydrolase</keyword>
<dbReference type="Pfam" id="PF00077">
    <property type="entry name" value="RVP"/>
    <property type="match status" value="1"/>
</dbReference>